<dbReference type="GO" id="GO:0043252">
    <property type="term" value="P:sodium-independent organic anion transport"/>
    <property type="evidence" value="ECO:0007669"/>
    <property type="project" value="TreeGrafter"/>
</dbReference>
<feature type="transmembrane region" description="Helical" evidence="10">
    <location>
        <begin position="399"/>
        <end position="421"/>
    </location>
</feature>
<evidence type="ECO:0000256" key="5">
    <source>
        <dbReference type="ARBA" id="ARBA00022692"/>
    </source>
</evidence>
<dbReference type="PANTHER" id="PTHR11388:SF4">
    <property type="entry name" value="SOLUTE CARRIER ORGANIC ANION TRANSPORTER FAMILY, MEMBER 6D1"/>
    <property type="match status" value="1"/>
</dbReference>
<evidence type="ECO:0000256" key="1">
    <source>
        <dbReference type="ARBA" id="ARBA00004651"/>
    </source>
</evidence>
<evidence type="ECO:0000256" key="3">
    <source>
        <dbReference type="ARBA" id="ARBA00022448"/>
    </source>
</evidence>
<feature type="transmembrane region" description="Helical" evidence="10">
    <location>
        <begin position="152"/>
        <end position="174"/>
    </location>
</feature>
<feature type="region of interest" description="Disordered" evidence="9">
    <location>
        <begin position="1"/>
        <end position="24"/>
    </location>
</feature>
<protein>
    <submittedName>
        <fullName evidence="13">Solute carrier organic anion transporter family member 6A1-like isoform X1</fullName>
    </submittedName>
</protein>
<dbReference type="PANTHER" id="PTHR11388">
    <property type="entry name" value="ORGANIC ANION TRANSPORTER"/>
    <property type="match status" value="1"/>
</dbReference>
<dbReference type="InterPro" id="IPR036058">
    <property type="entry name" value="Kazal_dom_sf"/>
</dbReference>
<keyword evidence="3" id="KW-0813">Transport</keyword>
<dbReference type="InterPro" id="IPR002350">
    <property type="entry name" value="Kazal_dom"/>
</dbReference>
<evidence type="ECO:0000256" key="10">
    <source>
        <dbReference type="SAM" id="Phobius"/>
    </source>
</evidence>
<evidence type="ECO:0000256" key="9">
    <source>
        <dbReference type="SAM" id="MobiDB-lite"/>
    </source>
</evidence>
<feature type="transmembrane region" description="Helical" evidence="10">
    <location>
        <begin position="643"/>
        <end position="666"/>
    </location>
</feature>
<evidence type="ECO:0000256" key="6">
    <source>
        <dbReference type="ARBA" id="ARBA00022989"/>
    </source>
</evidence>
<dbReference type="GeneID" id="110297693"/>
<keyword evidence="5 10" id="KW-0812">Transmembrane</keyword>
<feature type="transmembrane region" description="Helical" evidence="10">
    <location>
        <begin position="244"/>
        <end position="263"/>
    </location>
</feature>
<proteinExistence type="inferred from homology"/>
<reference evidence="13" key="1">
    <citation type="submission" date="2025-08" db="UniProtKB">
        <authorList>
            <consortium name="RefSeq"/>
        </authorList>
    </citation>
    <scope>IDENTIFICATION</scope>
</reference>
<evidence type="ECO:0000256" key="8">
    <source>
        <dbReference type="ARBA" id="ARBA00023157"/>
    </source>
</evidence>
<feature type="transmembrane region" description="Helical" evidence="10">
    <location>
        <begin position="85"/>
        <end position="104"/>
    </location>
</feature>
<keyword evidence="7 10" id="KW-0472">Membrane</keyword>
<dbReference type="Gene3D" id="1.20.1250.20">
    <property type="entry name" value="MFS general substrate transporter like domains"/>
    <property type="match status" value="2"/>
</dbReference>
<dbReference type="KEGG" id="mcal:110297693"/>
<keyword evidence="4" id="KW-1003">Cell membrane</keyword>
<keyword evidence="6 10" id="KW-1133">Transmembrane helix</keyword>
<dbReference type="Pfam" id="PF07648">
    <property type="entry name" value="Kazal_2"/>
    <property type="match status" value="1"/>
</dbReference>
<dbReference type="PROSITE" id="PS51465">
    <property type="entry name" value="KAZAL_2"/>
    <property type="match status" value="1"/>
</dbReference>
<dbReference type="InterPro" id="IPR036259">
    <property type="entry name" value="MFS_trans_sf"/>
</dbReference>
<dbReference type="Proteomes" id="UP000515126">
    <property type="component" value="Chromosome 1"/>
</dbReference>
<dbReference type="GO" id="GO:0016323">
    <property type="term" value="C:basolateral plasma membrane"/>
    <property type="evidence" value="ECO:0007669"/>
    <property type="project" value="TreeGrafter"/>
</dbReference>
<dbReference type="SUPFAM" id="SSF103473">
    <property type="entry name" value="MFS general substrate transporter"/>
    <property type="match status" value="1"/>
</dbReference>
<feature type="transmembrane region" description="Helical" evidence="10">
    <location>
        <begin position="433"/>
        <end position="453"/>
    </location>
</feature>
<evidence type="ECO:0000256" key="2">
    <source>
        <dbReference type="ARBA" id="ARBA00009657"/>
    </source>
</evidence>
<feature type="transmembrane region" description="Helical" evidence="10">
    <location>
        <begin position="208"/>
        <end position="232"/>
    </location>
</feature>
<sequence>MAQDKKKQKDAVKQAQVVDRDEHQKTTEYRKIGAYLITIPAAKKKFADISDKTKPDPTDNDSSEGPFGLGPLVYPCLQRFNTIECFLTLYFMLTLSHGMLYALVDLSLKILVSQFSASNSETFLMDFSDYFAAFLVSMFVAHFGGRGNRAKWVATASIVTGLSAITFAVLFFHYEIIKLSIVEEDLCKEGKKTKVCGSNVIPHKSISISLFIFGQCLHGIAGVPIYLLALTFIFDHVPTLSSGLYIAIADAALTVGYFLGYLLGVKSFILPVEEAMQAVGHVQRFRILQSGWWKSFIFVGSIPFFTTLPLFCFPSNLPGAHKIRLEKSKEPSRVDRRLKNKEIEPNLKGVLHATWCLLRNPLVLTQILCNVTESVTFKASSHYLPLYLQTQFVMTPKSAAMLTGIFILPGCIIGRFFGGYIVDKLQMNIKNKLKFITTVSVISIVLFLLLISVKCETAKFPGINENYDGFGMIGSLKAPCNEKCGCTTSAYNSVCGRDEKQYFSPCFAGCHASKNLRKEKVYYNCSCIIQGLTTADDEGQYIDAIFGTCNTKCLSLPLFFAFFFSATIFSNLCGIPTFIIIMESVPTSWNSISLGVMFTVWRFIGSVPAPIYFAETSALCCSFWDIDECGIKVHCWIYKGKQLVYTFVGTWTSMQVATTLLCIYALGRYD</sequence>
<evidence type="ECO:0000259" key="11">
    <source>
        <dbReference type="PROSITE" id="PS51465"/>
    </source>
</evidence>
<gene>
    <name evidence="13" type="primary">LOC110297693</name>
</gene>
<dbReference type="AlphaFoldDB" id="A0A6P5PUD9"/>
<evidence type="ECO:0000256" key="4">
    <source>
        <dbReference type="ARBA" id="ARBA00022475"/>
    </source>
</evidence>
<feature type="transmembrane region" description="Helical" evidence="10">
    <location>
        <begin position="124"/>
        <end position="145"/>
    </location>
</feature>
<feature type="transmembrane region" description="Helical" evidence="10">
    <location>
        <begin position="296"/>
        <end position="317"/>
    </location>
</feature>
<evidence type="ECO:0000313" key="13">
    <source>
        <dbReference type="RefSeq" id="XP_021022273.1"/>
    </source>
</evidence>
<comment type="similarity">
    <text evidence="2">Belongs to the organo anion transporter (TC 2.A.60) family.</text>
</comment>
<evidence type="ECO:0000256" key="7">
    <source>
        <dbReference type="ARBA" id="ARBA00023136"/>
    </source>
</evidence>
<name>A0A6P5PUD9_MUSCR</name>
<accession>A0A6P5PUD9</accession>
<keyword evidence="8" id="KW-1015">Disulfide bond</keyword>
<feature type="domain" description="Kazal-like" evidence="11">
    <location>
        <begin position="474"/>
        <end position="529"/>
    </location>
</feature>
<dbReference type="RefSeq" id="XP_021022273.1">
    <property type="nucleotide sequence ID" value="XM_021166614.1"/>
</dbReference>
<dbReference type="SUPFAM" id="SSF100895">
    <property type="entry name" value="Kazal-type serine protease inhibitors"/>
    <property type="match status" value="1"/>
</dbReference>
<keyword evidence="12" id="KW-1185">Reference proteome</keyword>
<evidence type="ECO:0000313" key="12">
    <source>
        <dbReference type="Proteomes" id="UP000515126"/>
    </source>
</evidence>
<dbReference type="Pfam" id="PF03137">
    <property type="entry name" value="OATP"/>
    <property type="match status" value="1"/>
</dbReference>
<comment type="subcellular location">
    <subcellularLocation>
        <location evidence="1">Cell membrane</location>
        <topology evidence="1">Multi-pass membrane protein</topology>
    </subcellularLocation>
</comment>
<dbReference type="InterPro" id="IPR004156">
    <property type="entry name" value="OATP"/>
</dbReference>
<organism evidence="12 13">
    <name type="scientific">Mus caroli</name>
    <name type="common">Ryukyu mouse</name>
    <name type="synonym">Ricefield mouse</name>
    <dbReference type="NCBI Taxonomy" id="10089"/>
    <lineage>
        <taxon>Eukaryota</taxon>
        <taxon>Metazoa</taxon>
        <taxon>Chordata</taxon>
        <taxon>Craniata</taxon>
        <taxon>Vertebrata</taxon>
        <taxon>Euteleostomi</taxon>
        <taxon>Mammalia</taxon>
        <taxon>Eutheria</taxon>
        <taxon>Euarchontoglires</taxon>
        <taxon>Glires</taxon>
        <taxon>Rodentia</taxon>
        <taxon>Myomorpha</taxon>
        <taxon>Muroidea</taxon>
        <taxon>Muridae</taxon>
        <taxon>Murinae</taxon>
        <taxon>Mus</taxon>
        <taxon>Mus</taxon>
    </lineage>
</organism>
<feature type="transmembrane region" description="Helical" evidence="10">
    <location>
        <begin position="558"/>
        <end position="581"/>
    </location>
</feature>
<dbReference type="GO" id="GO:0015347">
    <property type="term" value="F:sodium-independent organic anion transmembrane transporter activity"/>
    <property type="evidence" value="ECO:0007669"/>
    <property type="project" value="TreeGrafter"/>
</dbReference>